<organism evidence="3 4">
    <name type="scientific">Araneus ventricosus</name>
    <name type="common">Orbweaver spider</name>
    <name type="synonym">Epeira ventricosa</name>
    <dbReference type="NCBI Taxonomy" id="182803"/>
    <lineage>
        <taxon>Eukaryota</taxon>
        <taxon>Metazoa</taxon>
        <taxon>Ecdysozoa</taxon>
        <taxon>Arthropoda</taxon>
        <taxon>Chelicerata</taxon>
        <taxon>Arachnida</taxon>
        <taxon>Araneae</taxon>
        <taxon>Araneomorphae</taxon>
        <taxon>Entelegynae</taxon>
        <taxon>Araneoidea</taxon>
        <taxon>Araneidae</taxon>
        <taxon>Araneus</taxon>
    </lineage>
</organism>
<name>A0A4Y2FC61_ARAVE</name>
<evidence type="ECO:0000256" key="1">
    <source>
        <dbReference type="SAM" id="MobiDB-lite"/>
    </source>
</evidence>
<feature type="region of interest" description="Disordered" evidence="1">
    <location>
        <begin position="58"/>
        <end position="88"/>
    </location>
</feature>
<dbReference type="Proteomes" id="UP000499080">
    <property type="component" value="Unassembled WGS sequence"/>
</dbReference>
<comment type="caution">
    <text evidence="3">The sequence shown here is derived from an EMBL/GenBank/DDBJ whole genome shotgun (WGS) entry which is preliminary data.</text>
</comment>
<sequence>MRSHRISKRVLLSLVYIEMVWVELPSTYDGTNFLLEGLGGTSDDYQDSNDSIRTVFNGPLMRRQQKGRVAPALPPHPGSSEERSSRQQSETEVVFLLTSFTGHCPIPPEGGTSHHRSGEQYPSVFEELSKKIPAEDESDALNLDGEVTQYGDQEADFETDVEDNPFHVEYSDTNYLHTFNL</sequence>
<feature type="signal peptide" evidence="2">
    <location>
        <begin position="1"/>
        <end position="22"/>
    </location>
</feature>
<dbReference type="AlphaFoldDB" id="A0A4Y2FC61"/>
<accession>A0A4Y2FC61</accession>
<proteinExistence type="predicted"/>
<evidence type="ECO:0000313" key="4">
    <source>
        <dbReference type="Proteomes" id="UP000499080"/>
    </source>
</evidence>
<evidence type="ECO:0000313" key="3">
    <source>
        <dbReference type="EMBL" id="GBM38567.1"/>
    </source>
</evidence>
<evidence type="ECO:0000256" key="2">
    <source>
        <dbReference type="SAM" id="SignalP"/>
    </source>
</evidence>
<keyword evidence="2" id="KW-0732">Signal</keyword>
<dbReference type="EMBL" id="BGPR01000872">
    <property type="protein sequence ID" value="GBM38567.1"/>
    <property type="molecule type" value="Genomic_DNA"/>
</dbReference>
<keyword evidence="4" id="KW-1185">Reference proteome</keyword>
<feature type="chain" id="PRO_5021331041" evidence="2">
    <location>
        <begin position="23"/>
        <end position="181"/>
    </location>
</feature>
<protein>
    <submittedName>
        <fullName evidence="3">Uncharacterized protein</fullName>
    </submittedName>
</protein>
<gene>
    <name evidence="3" type="ORF">AVEN_71676_1</name>
</gene>
<reference evidence="3 4" key="1">
    <citation type="journal article" date="2019" name="Sci. Rep.">
        <title>Orb-weaving spider Araneus ventricosus genome elucidates the spidroin gene catalogue.</title>
        <authorList>
            <person name="Kono N."/>
            <person name="Nakamura H."/>
            <person name="Ohtoshi R."/>
            <person name="Moran D.A.P."/>
            <person name="Shinohara A."/>
            <person name="Yoshida Y."/>
            <person name="Fujiwara M."/>
            <person name="Mori M."/>
            <person name="Tomita M."/>
            <person name="Arakawa K."/>
        </authorList>
    </citation>
    <scope>NUCLEOTIDE SEQUENCE [LARGE SCALE GENOMIC DNA]</scope>
</reference>